<dbReference type="Gene3D" id="2.40.50.140">
    <property type="entry name" value="Nucleic acid-binding proteins"/>
    <property type="match status" value="1"/>
</dbReference>
<dbReference type="Proteomes" id="UP001216218">
    <property type="component" value="Segment"/>
</dbReference>
<proteinExistence type="inferred from homology"/>
<dbReference type="GO" id="GO:0003697">
    <property type="term" value="F:single-stranded DNA binding"/>
    <property type="evidence" value="ECO:0007669"/>
    <property type="project" value="InterPro"/>
</dbReference>
<dbReference type="EMBL" id="ON366412">
    <property type="protein sequence ID" value="USL89533.1"/>
    <property type="molecule type" value="Genomic_DNA"/>
</dbReference>
<sequence>MNNVNLIGRTTKDGELRYTPEGKAVMTTTIAVNRNFENAKGEREADFIQVVIWGKRGEAFANYVKKGHQVGVSGELRTRNYEGQDGKKVYVTEVLVNDFTFLEKKPVQA</sequence>
<dbReference type="PROSITE" id="PS50935">
    <property type="entry name" value="SSB"/>
    <property type="match status" value="1"/>
</dbReference>
<evidence type="ECO:0000313" key="4">
    <source>
        <dbReference type="Proteomes" id="UP001216218"/>
    </source>
</evidence>
<accession>A0AAE9LV57</accession>
<reference evidence="3" key="1">
    <citation type="submission" date="2022-04" db="EMBL/GenBank/DDBJ databases">
        <authorList>
            <person name="Yang M."/>
            <person name="Tan S."/>
        </authorList>
    </citation>
    <scope>NUCLEOTIDE SEQUENCE</scope>
</reference>
<keyword evidence="4" id="KW-1185">Reference proteome</keyword>
<name>A0AAE9LV57_9CAUD</name>
<dbReference type="InterPro" id="IPR011344">
    <property type="entry name" value="ssDNA-bd"/>
</dbReference>
<protein>
    <recommendedName>
        <fullName evidence="2">Single-stranded DNA-binding protein</fullName>
    </recommendedName>
</protein>
<dbReference type="InterPro" id="IPR000424">
    <property type="entry name" value="Primosome_PriB/ssb"/>
</dbReference>
<dbReference type="CDD" id="cd04496">
    <property type="entry name" value="SSB_OBF"/>
    <property type="match status" value="1"/>
</dbReference>
<gene>
    <name evidence="3" type="ORF">vBBcePLY3_00022</name>
</gene>
<organism evidence="3 4">
    <name type="scientific">Bacillus phage vB_BceP_LY3</name>
    <dbReference type="NCBI Taxonomy" id="2950458"/>
    <lineage>
        <taxon>Viruses</taxon>
        <taxon>Duplodnaviria</taxon>
        <taxon>Heunggongvirae</taxon>
        <taxon>Uroviricota</taxon>
        <taxon>Caudoviricetes</taxon>
        <taxon>Salasmaviridae</taxon>
        <taxon>Northropvirinae</taxon>
        <taxon>Layangcvirus</taxon>
        <taxon>Layangcvirus LY3</taxon>
    </lineage>
</organism>
<dbReference type="GO" id="GO:0009295">
    <property type="term" value="C:nucleoid"/>
    <property type="evidence" value="ECO:0007669"/>
    <property type="project" value="TreeGrafter"/>
</dbReference>
<dbReference type="GO" id="GO:0006260">
    <property type="term" value="P:DNA replication"/>
    <property type="evidence" value="ECO:0007669"/>
    <property type="project" value="InterPro"/>
</dbReference>
<keyword evidence="1 2" id="KW-0238">DNA-binding</keyword>
<evidence type="ECO:0000313" key="3">
    <source>
        <dbReference type="EMBL" id="USL89533.1"/>
    </source>
</evidence>
<evidence type="ECO:0000256" key="1">
    <source>
        <dbReference type="ARBA" id="ARBA00023125"/>
    </source>
</evidence>
<dbReference type="SUPFAM" id="SSF50249">
    <property type="entry name" value="Nucleic acid-binding proteins"/>
    <property type="match status" value="1"/>
</dbReference>
<dbReference type="HAMAP" id="MF_00984">
    <property type="entry name" value="SSB"/>
    <property type="match status" value="1"/>
</dbReference>
<dbReference type="Pfam" id="PF00436">
    <property type="entry name" value="SSB"/>
    <property type="match status" value="1"/>
</dbReference>
<dbReference type="InterPro" id="IPR012340">
    <property type="entry name" value="NA-bd_OB-fold"/>
</dbReference>
<dbReference type="PANTHER" id="PTHR10302">
    <property type="entry name" value="SINGLE-STRANDED DNA-BINDING PROTEIN"/>
    <property type="match status" value="1"/>
</dbReference>
<evidence type="ECO:0000256" key="2">
    <source>
        <dbReference type="PIRNR" id="PIRNR002070"/>
    </source>
</evidence>
<dbReference type="NCBIfam" id="TIGR00621">
    <property type="entry name" value="ssb"/>
    <property type="match status" value="1"/>
</dbReference>
<dbReference type="PANTHER" id="PTHR10302:SF27">
    <property type="entry name" value="SINGLE-STRANDED DNA-BINDING PROTEIN"/>
    <property type="match status" value="1"/>
</dbReference>
<dbReference type="PIRSF" id="PIRSF002070">
    <property type="entry name" value="SSB"/>
    <property type="match status" value="1"/>
</dbReference>